<dbReference type="STRING" id="76114.ebA3084"/>
<dbReference type="AlphaFoldDB" id="Q5P4A2"/>
<dbReference type="GO" id="GO:0051782">
    <property type="term" value="P:negative regulation of cell division"/>
    <property type="evidence" value="ECO:0007669"/>
    <property type="project" value="InterPro"/>
</dbReference>
<dbReference type="OrthoDB" id="9811176at2"/>
<dbReference type="Pfam" id="PF03846">
    <property type="entry name" value="SulA"/>
    <property type="match status" value="1"/>
</dbReference>
<dbReference type="EMBL" id="CR555306">
    <property type="protein sequence ID" value="CAI07861.1"/>
    <property type="molecule type" value="Genomic_DNA"/>
</dbReference>
<accession>Q5P4A2</accession>
<dbReference type="KEGG" id="eba:ebA3084"/>
<dbReference type="InterPro" id="IPR017166">
    <property type="entry name" value="UCP037290"/>
</dbReference>
<organism evidence="1 2">
    <name type="scientific">Aromatoleum aromaticum (strain DSM 19018 / LMG 30748 / EbN1)</name>
    <name type="common">Azoarcus sp. (strain EbN1)</name>
    <dbReference type="NCBI Taxonomy" id="76114"/>
    <lineage>
        <taxon>Bacteria</taxon>
        <taxon>Pseudomonadati</taxon>
        <taxon>Pseudomonadota</taxon>
        <taxon>Betaproteobacteria</taxon>
        <taxon>Rhodocyclales</taxon>
        <taxon>Rhodocyclaceae</taxon>
        <taxon>Aromatoleum</taxon>
    </lineage>
</organism>
<dbReference type="GO" id="GO:0009432">
    <property type="term" value="P:SOS response"/>
    <property type="evidence" value="ECO:0007669"/>
    <property type="project" value="InterPro"/>
</dbReference>
<keyword evidence="2" id="KW-1185">Reference proteome</keyword>
<dbReference type="eggNOG" id="COG4544">
    <property type="taxonomic scope" value="Bacteria"/>
</dbReference>
<reference evidence="1 2" key="1">
    <citation type="journal article" date="2005" name="Arch. Microbiol.">
        <title>The genome sequence of an anaerobic aromatic-degrading denitrifying bacterium, strain EbN1.</title>
        <authorList>
            <person name="Rabus R."/>
            <person name="Kube M."/>
            <person name="Heider J."/>
            <person name="Beck A."/>
            <person name="Heitmann K."/>
            <person name="Widdel F."/>
            <person name="Reinhardt R."/>
        </authorList>
    </citation>
    <scope>NUCLEOTIDE SEQUENCE [LARGE SCALE GENOMIC DNA]</scope>
    <source>
        <strain evidence="1 2">EbN1</strain>
    </source>
</reference>
<dbReference type="SUPFAM" id="SSF52540">
    <property type="entry name" value="P-loop containing nucleoside triphosphate hydrolases"/>
    <property type="match status" value="1"/>
</dbReference>
<dbReference type="Gene3D" id="3.40.50.300">
    <property type="entry name" value="P-loop containing nucleotide triphosphate hydrolases"/>
    <property type="match status" value="1"/>
</dbReference>
<dbReference type="InterPro" id="IPR027417">
    <property type="entry name" value="P-loop_NTPase"/>
</dbReference>
<gene>
    <name evidence="1" type="ORF">ebA3084</name>
</gene>
<dbReference type="InterPro" id="IPR004596">
    <property type="entry name" value="Cell_div_suppressor_SulA"/>
</dbReference>
<evidence type="ECO:0000313" key="1">
    <source>
        <dbReference type="EMBL" id="CAI07861.1"/>
    </source>
</evidence>
<evidence type="ECO:0000313" key="2">
    <source>
        <dbReference type="Proteomes" id="UP000006552"/>
    </source>
</evidence>
<evidence type="ECO:0008006" key="3">
    <source>
        <dbReference type="Google" id="ProtNLM"/>
    </source>
</evidence>
<name>Q5P4A2_AROAE</name>
<dbReference type="PIRSF" id="PIRSF037290">
    <property type="entry name" value="UCP037290"/>
    <property type="match status" value="1"/>
</dbReference>
<protein>
    <recommendedName>
        <fullName evidence="3">Translesion DNA synthesis-associated protein ImuA</fullName>
    </recommendedName>
</protein>
<dbReference type="NCBIfam" id="NF033429">
    <property type="entry name" value="ImuA_translesion"/>
    <property type="match status" value="1"/>
</dbReference>
<dbReference type="InterPro" id="IPR047610">
    <property type="entry name" value="ImuA_translesion"/>
</dbReference>
<dbReference type="RefSeq" id="WP_011237575.1">
    <property type="nucleotide sequence ID" value="NC_006513.1"/>
</dbReference>
<proteinExistence type="predicted"/>
<dbReference type="Proteomes" id="UP000006552">
    <property type="component" value="Chromosome"/>
</dbReference>
<sequence>MSTSPLATLAGLPPGLVWPADRLARPAEAGVPTGFPALDAQLPGGGWPRGALIELLIDAFGIGELALLLPALRAAAPERWIAWIAPPHLPYAPALAAAGVRLDRLLLLTPSDPATTLWTIRQAVASGGCSVVVAWLPNAQSAALRRLQLAAEAAATSLFVFRPGSAARQASPAILRLRLQPAPDALALEIVKRRGPPLAWPLRLTLPERPAAFPGRADRRCSGLR</sequence>
<dbReference type="HOGENOM" id="CLU_064653_3_0_4"/>